<dbReference type="EMBL" id="FQZY01000086">
    <property type="protein sequence ID" value="SHK78226.1"/>
    <property type="molecule type" value="Genomic_DNA"/>
</dbReference>
<dbReference type="AlphaFoldDB" id="A0A1M6VA93"/>
<dbReference type="RefSeq" id="WP_073113010.1">
    <property type="nucleotide sequence ID" value="NZ_FQZY01000086.1"/>
</dbReference>
<accession>A0A1M6VA93</accession>
<gene>
    <name evidence="2" type="ORF">SAMN02745243_03718</name>
</gene>
<keyword evidence="1" id="KW-0812">Transmembrane</keyword>
<feature type="transmembrane region" description="Helical" evidence="1">
    <location>
        <begin position="38"/>
        <end position="61"/>
    </location>
</feature>
<evidence type="ECO:0000313" key="2">
    <source>
        <dbReference type="EMBL" id="SHK78226.1"/>
    </source>
</evidence>
<organism evidence="2 3">
    <name type="scientific">Hespellia stercorisuis DSM 15480</name>
    <dbReference type="NCBI Taxonomy" id="1121950"/>
    <lineage>
        <taxon>Bacteria</taxon>
        <taxon>Bacillati</taxon>
        <taxon>Bacillota</taxon>
        <taxon>Clostridia</taxon>
        <taxon>Lachnospirales</taxon>
        <taxon>Lachnospiraceae</taxon>
        <taxon>Hespellia</taxon>
    </lineage>
</organism>
<keyword evidence="1" id="KW-1133">Transmembrane helix</keyword>
<sequence length="62" mass="6890">MADWQDWNGDGKVTPDEKAFTFYMMDDMDKHRKNGGGGCLSCLLLFVALPVTTIGALIHFIP</sequence>
<proteinExistence type="predicted"/>
<dbReference type="STRING" id="1121950.SAMN02745243_03718"/>
<protein>
    <submittedName>
        <fullName evidence="2">Uncharacterized protein</fullName>
    </submittedName>
</protein>
<dbReference type="Proteomes" id="UP000184301">
    <property type="component" value="Unassembled WGS sequence"/>
</dbReference>
<evidence type="ECO:0000313" key="3">
    <source>
        <dbReference type="Proteomes" id="UP000184301"/>
    </source>
</evidence>
<evidence type="ECO:0000256" key="1">
    <source>
        <dbReference type="SAM" id="Phobius"/>
    </source>
</evidence>
<keyword evidence="1" id="KW-0472">Membrane</keyword>
<reference evidence="2 3" key="1">
    <citation type="submission" date="2016-11" db="EMBL/GenBank/DDBJ databases">
        <authorList>
            <person name="Jaros S."/>
            <person name="Januszkiewicz K."/>
            <person name="Wedrychowicz H."/>
        </authorList>
    </citation>
    <scope>NUCLEOTIDE SEQUENCE [LARGE SCALE GENOMIC DNA]</scope>
    <source>
        <strain evidence="2 3">DSM 15480</strain>
    </source>
</reference>
<keyword evidence="3" id="KW-1185">Reference proteome</keyword>
<name>A0A1M6VA93_9FIRM</name>